<feature type="domain" description="CS" evidence="5">
    <location>
        <begin position="53"/>
        <end position="158"/>
    </location>
</feature>
<keyword evidence="1" id="KW-0346">Stress response</keyword>
<dbReference type="InterPro" id="IPR007052">
    <property type="entry name" value="CS_dom"/>
</dbReference>
<dbReference type="AlphaFoldDB" id="A0A507FDY0"/>
<protein>
    <submittedName>
        <fullName evidence="6">Uncharacterized protein</fullName>
    </submittedName>
</protein>
<dbReference type="Gene3D" id="2.60.40.790">
    <property type="match status" value="1"/>
</dbReference>
<evidence type="ECO:0000256" key="1">
    <source>
        <dbReference type="ARBA" id="ARBA00023016"/>
    </source>
</evidence>
<keyword evidence="7" id="KW-1185">Reference proteome</keyword>
<dbReference type="Pfam" id="PF00011">
    <property type="entry name" value="HSP20"/>
    <property type="match status" value="1"/>
</dbReference>
<dbReference type="SUPFAM" id="SSF49764">
    <property type="entry name" value="HSP20-like chaperones"/>
    <property type="match status" value="1"/>
</dbReference>
<dbReference type="STRING" id="246404.A0A507FDY0"/>
<name>A0A507FDY0_9FUNG</name>
<dbReference type="EMBL" id="QEAP01000183">
    <property type="protein sequence ID" value="TPX73486.1"/>
    <property type="molecule type" value="Genomic_DNA"/>
</dbReference>
<accession>A0A507FDY0</accession>
<dbReference type="CDD" id="cd06464">
    <property type="entry name" value="ACD_sHsps-like"/>
    <property type="match status" value="1"/>
</dbReference>
<feature type="domain" description="SHSP" evidence="4">
    <location>
        <begin position="49"/>
        <end position="160"/>
    </location>
</feature>
<dbReference type="PROSITE" id="PS01031">
    <property type="entry name" value="SHSP"/>
    <property type="match status" value="1"/>
</dbReference>
<proteinExistence type="inferred from homology"/>
<evidence type="ECO:0000256" key="3">
    <source>
        <dbReference type="RuleBase" id="RU003616"/>
    </source>
</evidence>
<gene>
    <name evidence="6" type="ORF">CcCBS67573_g05245</name>
</gene>
<dbReference type="InterPro" id="IPR031107">
    <property type="entry name" value="Small_HSP"/>
</dbReference>
<evidence type="ECO:0000256" key="2">
    <source>
        <dbReference type="PROSITE-ProRule" id="PRU00285"/>
    </source>
</evidence>
<evidence type="ECO:0000259" key="5">
    <source>
        <dbReference type="PROSITE" id="PS51203"/>
    </source>
</evidence>
<dbReference type="Proteomes" id="UP000320333">
    <property type="component" value="Unassembled WGS sequence"/>
</dbReference>
<evidence type="ECO:0000313" key="6">
    <source>
        <dbReference type="EMBL" id="TPX73486.1"/>
    </source>
</evidence>
<organism evidence="6 7">
    <name type="scientific">Chytriomyces confervae</name>
    <dbReference type="NCBI Taxonomy" id="246404"/>
    <lineage>
        <taxon>Eukaryota</taxon>
        <taxon>Fungi</taxon>
        <taxon>Fungi incertae sedis</taxon>
        <taxon>Chytridiomycota</taxon>
        <taxon>Chytridiomycota incertae sedis</taxon>
        <taxon>Chytridiomycetes</taxon>
        <taxon>Chytridiales</taxon>
        <taxon>Chytriomycetaceae</taxon>
        <taxon>Chytriomyces</taxon>
    </lineage>
</organism>
<dbReference type="OrthoDB" id="1431247at2759"/>
<dbReference type="InterPro" id="IPR008978">
    <property type="entry name" value="HSP20-like_chaperone"/>
</dbReference>
<dbReference type="PANTHER" id="PTHR11527">
    <property type="entry name" value="HEAT-SHOCK PROTEIN 20 FAMILY MEMBER"/>
    <property type="match status" value="1"/>
</dbReference>
<comment type="caution">
    <text evidence="6">The sequence shown here is derived from an EMBL/GenBank/DDBJ whole genome shotgun (WGS) entry which is preliminary data.</text>
</comment>
<evidence type="ECO:0000313" key="7">
    <source>
        <dbReference type="Proteomes" id="UP000320333"/>
    </source>
</evidence>
<dbReference type="InterPro" id="IPR002068">
    <property type="entry name" value="A-crystallin/Hsp20_dom"/>
</dbReference>
<dbReference type="PROSITE" id="PS51203">
    <property type="entry name" value="CS"/>
    <property type="match status" value="1"/>
</dbReference>
<sequence>MALYPTSNELLRRGNLFDGPLSPFMSDNQIWDLRPWRSLLSDFIDPSLTSAASFRPKLDLIERPEEYKVRCDLPGFKKDDVSISVKDQTLTISGKQEAESEEKKENLHIVERRRGSFSRSVCLPEPVAKDKVQAKMNDGVLEICIGKANPEESSAKIEIQ</sequence>
<reference evidence="6 7" key="1">
    <citation type="journal article" date="2019" name="Sci. Rep.">
        <title>Comparative genomics of chytrid fungi reveal insights into the obligate biotrophic and pathogenic lifestyle of Synchytrium endobioticum.</title>
        <authorList>
            <person name="van de Vossenberg B.T.L.H."/>
            <person name="Warris S."/>
            <person name="Nguyen H.D.T."/>
            <person name="van Gent-Pelzer M.P.E."/>
            <person name="Joly D.L."/>
            <person name="van de Geest H.C."/>
            <person name="Bonants P.J.M."/>
            <person name="Smith D.S."/>
            <person name="Levesque C.A."/>
            <person name="van der Lee T.A.J."/>
        </authorList>
    </citation>
    <scope>NUCLEOTIDE SEQUENCE [LARGE SCALE GENOMIC DNA]</scope>
    <source>
        <strain evidence="6 7">CBS 675.73</strain>
    </source>
</reference>
<evidence type="ECO:0000259" key="4">
    <source>
        <dbReference type="PROSITE" id="PS01031"/>
    </source>
</evidence>
<comment type="similarity">
    <text evidence="2 3">Belongs to the small heat shock protein (HSP20) family.</text>
</comment>